<protein>
    <recommendedName>
        <fullName evidence="3">ASPIC and UnbV</fullName>
    </recommendedName>
</protein>
<dbReference type="AlphaFoldDB" id="A0A1M5IBU3"/>
<dbReference type="Proteomes" id="UP000184368">
    <property type="component" value="Unassembled WGS sequence"/>
</dbReference>
<gene>
    <name evidence="1" type="ORF">SAMN05444008_12310</name>
</gene>
<dbReference type="RefSeq" id="WP_178371848.1">
    <property type="nucleotide sequence ID" value="NZ_FQUO01000023.1"/>
</dbReference>
<sequence>MKGKNQLVETNTNTTFRTDLMGVPVTVQIKFQGTNNYEQVIEWPNGVKQVEVYEKLKE</sequence>
<dbReference type="EMBL" id="FQUO01000023">
    <property type="protein sequence ID" value="SHG25529.1"/>
    <property type="molecule type" value="Genomic_DNA"/>
</dbReference>
<proteinExistence type="predicted"/>
<organism evidence="1 2">
    <name type="scientific">Cnuella takakiae</name>
    <dbReference type="NCBI Taxonomy" id="1302690"/>
    <lineage>
        <taxon>Bacteria</taxon>
        <taxon>Pseudomonadati</taxon>
        <taxon>Bacteroidota</taxon>
        <taxon>Chitinophagia</taxon>
        <taxon>Chitinophagales</taxon>
        <taxon>Chitinophagaceae</taxon>
        <taxon>Cnuella</taxon>
    </lineage>
</organism>
<reference evidence="1 2" key="1">
    <citation type="submission" date="2016-11" db="EMBL/GenBank/DDBJ databases">
        <authorList>
            <person name="Jaros S."/>
            <person name="Januszkiewicz K."/>
            <person name="Wedrychowicz H."/>
        </authorList>
    </citation>
    <scope>NUCLEOTIDE SEQUENCE [LARGE SCALE GENOMIC DNA]</scope>
    <source>
        <strain evidence="1 2">DSM 26897</strain>
    </source>
</reference>
<evidence type="ECO:0000313" key="1">
    <source>
        <dbReference type="EMBL" id="SHG25529.1"/>
    </source>
</evidence>
<evidence type="ECO:0000313" key="2">
    <source>
        <dbReference type="Proteomes" id="UP000184368"/>
    </source>
</evidence>
<evidence type="ECO:0008006" key="3">
    <source>
        <dbReference type="Google" id="ProtNLM"/>
    </source>
</evidence>
<accession>A0A1M5IBU3</accession>
<name>A0A1M5IBU3_9BACT</name>
<keyword evidence="2" id="KW-1185">Reference proteome</keyword>